<dbReference type="EMBL" id="LR699553">
    <property type="protein sequence ID" value="VVD29828.1"/>
    <property type="molecule type" value="Genomic_DNA"/>
</dbReference>
<gene>
    <name evidence="3" type="ORF">PDMSB3_3372</name>
</gene>
<evidence type="ECO:0000259" key="2">
    <source>
        <dbReference type="PROSITE" id="PS50943"/>
    </source>
</evidence>
<keyword evidence="1" id="KW-0238">DNA-binding</keyword>
<keyword evidence="4" id="KW-1185">Reference proteome</keyword>
<proteinExistence type="predicted"/>
<protein>
    <submittedName>
        <fullName evidence="3">Addiction module antidote protein, HigA family</fullName>
    </submittedName>
</protein>
<dbReference type="PANTHER" id="PTHR36924">
    <property type="entry name" value="ANTITOXIN HIGA-1"/>
    <property type="match status" value="1"/>
</dbReference>
<reference evidence="3 4" key="1">
    <citation type="submission" date="2019-08" db="EMBL/GenBank/DDBJ databases">
        <authorList>
            <person name="Herpell B J."/>
        </authorList>
    </citation>
    <scope>NUCLEOTIDE SEQUENCE [LARGE SCALE GENOMIC DNA]</scope>
    <source>
        <strain evidence="4">Msb3</strain>
    </source>
</reference>
<dbReference type="KEGG" id="pdio:PDMSB3_3372"/>
<evidence type="ECO:0000313" key="3">
    <source>
        <dbReference type="EMBL" id="VVD29828.1"/>
    </source>
</evidence>
<dbReference type="GO" id="GO:0003677">
    <property type="term" value="F:DNA binding"/>
    <property type="evidence" value="ECO:0007669"/>
    <property type="project" value="UniProtKB-KW"/>
</dbReference>
<dbReference type="PANTHER" id="PTHR36924:SF1">
    <property type="entry name" value="ANTITOXIN HIGA-1"/>
    <property type="match status" value="1"/>
</dbReference>
<evidence type="ECO:0000313" key="4">
    <source>
        <dbReference type="Proteomes" id="UP000325811"/>
    </source>
</evidence>
<dbReference type="SMART" id="SM00530">
    <property type="entry name" value="HTH_XRE"/>
    <property type="match status" value="1"/>
</dbReference>
<dbReference type="InterPro" id="IPR001387">
    <property type="entry name" value="Cro/C1-type_HTH"/>
</dbReference>
<dbReference type="CDD" id="cd00093">
    <property type="entry name" value="HTH_XRE"/>
    <property type="match status" value="1"/>
</dbReference>
<dbReference type="Proteomes" id="UP000325811">
    <property type="component" value="Chromosome I"/>
</dbReference>
<evidence type="ECO:0000256" key="1">
    <source>
        <dbReference type="ARBA" id="ARBA00023125"/>
    </source>
</evidence>
<organism evidence="3 4">
    <name type="scientific">Paraburkholderia dioscoreae</name>
    <dbReference type="NCBI Taxonomy" id="2604047"/>
    <lineage>
        <taxon>Bacteria</taxon>
        <taxon>Pseudomonadati</taxon>
        <taxon>Pseudomonadota</taxon>
        <taxon>Betaproteobacteria</taxon>
        <taxon>Burkholderiales</taxon>
        <taxon>Burkholderiaceae</taxon>
        <taxon>Paraburkholderia</taxon>
    </lineage>
</organism>
<sequence>MSRLSTITDYWETGMVIKRSDLDSIDFSGIDSGNSIPEIHPGEILRSEFLEPLGMSVNALALALRVPAPRINDVVRGKRAVSADTALRLERYFGASAQFWLNLQIAYDLRVATAAAGAQIEREIEPMPKAERPKLPKVSSDHARAAALAASVSGKITAGKARRKT</sequence>
<dbReference type="Pfam" id="PF01381">
    <property type="entry name" value="HTH_3"/>
    <property type="match status" value="1"/>
</dbReference>
<feature type="domain" description="HTH cro/C1-type" evidence="2">
    <location>
        <begin position="53"/>
        <end position="100"/>
    </location>
</feature>
<dbReference type="Gene3D" id="1.10.260.40">
    <property type="entry name" value="lambda repressor-like DNA-binding domains"/>
    <property type="match status" value="1"/>
</dbReference>
<dbReference type="NCBIfam" id="TIGR02607">
    <property type="entry name" value="antidote_HigA"/>
    <property type="match status" value="1"/>
</dbReference>
<name>A0A5Q4ZNT6_9BURK</name>
<dbReference type="PROSITE" id="PS50943">
    <property type="entry name" value="HTH_CROC1"/>
    <property type="match status" value="1"/>
</dbReference>
<dbReference type="AlphaFoldDB" id="A0A5Q4ZNT6"/>
<dbReference type="InterPro" id="IPR010982">
    <property type="entry name" value="Lambda_DNA-bd_dom_sf"/>
</dbReference>
<dbReference type="InterPro" id="IPR013430">
    <property type="entry name" value="Toxin_antidote_HigA"/>
</dbReference>
<dbReference type="SUPFAM" id="SSF47413">
    <property type="entry name" value="lambda repressor-like DNA-binding domains"/>
    <property type="match status" value="1"/>
</dbReference>
<accession>A0A5Q4ZNT6</accession>